<sequence length="80" mass="9212">MAKRPCRSLEQTAQILRVFVEHCNRPPGAREWGEADGERVMIGPWLCEARSQRNVGRLTEEQSHLMAEILQTHRSVCEPE</sequence>
<dbReference type="Proteomes" id="UP001321542">
    <property type="component" value="Chromosome"/>
</dbReference>
<gene>
    <name evidence="1" type="ORF">SGFS_008230</name>
</gene>
<name>A0ABN5V978_9ACTN</name>
<evidence type="ECO:0000313" key="1">
    <source>
        <dbReference type="EMBL" id="BBC29529.1"/>
    </source>
</evidence>
<protein>
    <recommendedName>
        <fullName evidence="3">Helicase-associated domain-containing protein</fullName>
    </recommendedName>
</protein>
<keyword evidence="2" id="KW-1185">Reference proteome</keyword>
<accession>A0ABN5V978</accession>
<dbReference type="RefSeq" id="WP_286247641.1">
    <property type="nucleotide sequence ID" value="NZ_AP018448.1"/>
</dbReference>
<reference evidence="1 2" key="2">
    <citation type="journal article" date="2023" name="ChemBioChem">
        <title>Acyltransferase Domain Exchange between Two Independent Type I Polyketide Synthases in the Same Producer Strain of Macrolide Antibiotics.</title>
        <authorList>
            <person name="Kudo F."/>
            <person name="Kishikawa K."/>
            <person name="Tsuboi K."/>
            <person name="Kido T."/>
            <person name="Usui T."/>
            <person name="Hashimoto J."/>
            <person name="Shin-Ya K."/>
            <person name="Miyanaga A."/>
            <person name="Eguchi T."/>
        </authorList>
    </citation>
    <scope>NUCLEOTIDE SEQUENCE [LARGE SCALE GENOMIC DNA]</scope>
    <source>
        <strain evidence="1 2">A-8890</strain>
    </source>
</reference>
<reference evidence="1 2" key="1">
    <citation type="journal article" date="2010" name="ChemBioChem">
        <title>Cloning and characterization of the biosynthetic gene cluster of 16-membered macrolide antibiotic FD-891: involvement of a dual functional cytochrome P450 monooxygenase catalyzing epoxidation and hydroxylation.</title>
        <authorList>
            <person name="Kudo F."/>
            <person name="Motegi A."/>
            <person name="Mizoue K."/>
            <person name="Eguchi T."/>
        </authorList>
    </citation>
    <scope>NUCLEOTIDE SEQUENCE [LARGE SCALE GENOMIC DNA]</scope>
    <source>
        <strain evidence="1 2">A-8890</strain>
    </source>
</reference>
<organism evidence="1 2">
    <name type="scientific">Streptomyces graminofaciens</name>
    <dbReference type="NCBI Taxonomy" id="68212"/>
    <lineage>
        <taxon>Bacteria</taxon>
        <taxon>Bacillati</taxon>
        <taxon>Actinomycetota</taxon>
        <taxon>Actinomycetes</taxon>
        <taxon>Kitasatosporales</taxon>
        <taxon>Streptomycetaceae</taxon>
        <taxon>Streptomyces</taxon>
    </lineage>
</organism>
<evidence type="ECO:0008006" key="3">
    <source>
        <dbReference type="Google" id="ProtNLM"/>
    </source>
</evidence>
<evidence type="ECO:0000313" key="2">
    <source>
        <dbReference type="Proteomes" id="UP001321542"/>
    </source>
</evidence>
<dbReference type="EMBL" id="AP018448">
    <property type="protein sequence ID" value="BBC29529.1"/>
    <property type="molecule type" value="Genomic_DNA"/>
</dbReference>
<proteinExistence type="predicted"/>